<evidence type="ECO:0000313" key="2">
    <source>
        <dbReference type="Proteomes" id="UP001499978"/>
    </source>
</evidence>
<dbReference type="EMBL" id="BAAARY010000012">
    <property type="protein sequence ID" value="GAA2526299.1"/>
    <property type="molecule type" value="Genomic_DNA"/>
</dbReference>
<dbReference type="Proteomes" id="UP001499978">
    <property type="component" value="Unassembled WGS sequence"/>
</dbReference>
<accession>A0ABP6AWV5</accession>
<proteinExistence type="predicted"/>
<comment type="caution">
    <text evidence="1">The sequence shown here is derived from an EMBL/GenBank/DDBJ whole genome shotgun (WGS) entry which is preliminary data.</text>
</comment>
<reference evidence="2" key="1">
    <citation type="journal article" date="2019" name="Int. J. Syst. Evol. Microbiol.">
        <title>The Global Catalogue of Microorganisms (GCM) 10K type strain sequencing project: providing services to taxonomists for standard genome sequencing and annotation.</title>
        <authorList>
            <consortium name="The Broad Institute Genomics Platform"/>
            <consortium name="The Broad Institute Genome Sequencing Center for Infectious Disease"/>
            <person name="Wu L."/>
            <person name="Ma J."/>
        </authorList>
    </citation>
    <scope>NUCLEOTIDE SEQUENCE [LARGE SCALE GENOMIC DNA]</scope>
    <source>
        <strain evidence="2">JCM 3367</strain>
    </source>
</reference>
<keyword evidence="2" id="KW-1185">Reference proteome</keyword>
<name>A0ABP6AWV5_9ACTN</name>
<gene>
    <name evidence="1" type="ORF">GCM10010201_26280</name>
</gene>
<organism evidence="1 2">
    <name type="scientific">Pilimelia columellifera subsp. columellifera</name>
    <dbReference type="NCBI Taxonomy" id="706583"/>
    <lineage>
        <taxon>Bacteria</taxon>
        <taxon>Bacillati</taxon>
        <taxon>Actinomycetota</taxon>
        <taxon>Actinomycetes</taxon>
        <taxon>Micromonosporales</taxon>
        <taxon>Micromonosporaceae</taxon>
        <taxon>Pilimelia</taxon>
    </lineage>
</organism>
<evidence type="ECO:0000313" key="1">
    <source>
        <dbReference type="EMBL" id="GAA2526299.1"/>
    </source>
</evidence>
<sequence length="64" mass="6281">MKVISVTTNGIAGGSMVGHIGWSGQAGSDASAAGDRALAYGGHRPTCRALDQTDQSHAAAGGAR</sequence>
<protein>
    <submittedName>
        <fullName evidence="1">Uncharacterized protein</fullName>
    </submittedName>
</protein>